<dbReference type="EMBL" id="GIFC01005895">
    <property type="protein sequence ID" value="MXU87978.1"/>
    <property type="molecule type" value="Transcribed_RNA"/>
</dbReference>
<sequence length="99" mass="11258">MCLLLPRSSTLVGCILISFVDLFHSIFDTTDFFSLNVGIFLNAPRIICTVLPWLDFFTVPCIICTVLPWLDFLLLFLVDLLVPSKVSVMNLMMYTTNFS</sequence>
<feature type="transmembrane region" description="Helical" evidence="1">
    <location>
        <begin position="9"/>
        <end position="27"/>
    </location>
</feature>
<proteinExistence type="predicted"/>
<evidence type="ECO:0000313" key="2">
    <source>
        <dbReference type="EMBL" id="MXU87978.1"/>
    </source>
</evidence>
<reference evidence="2" key="1">
    <citation type="submission" date="2019-12" db="EMBL/GenBank/DDBJ databases">
        <title>An insight into the sialome of adult female Ixodes ricinus ticks feeding for 6 days.</title>
        <authorList>
            <person name="Perner J."/>
            <person name="Ribeiro J.M.C."/>
        </authorList>
    </citation>
    <scope>NUCLEOTIDE SEQUENCE</scope>
    <source>
        <strain evidence="2">Semi-engorged</strain>
        <tissue evidence="2">Salivary glands</tissue>
    </source>
</reference>
<name>A0A6B0U8L4_IXORI</name>
<keyword evidence="1" id="KW-0812">Transmembrane</keyword>
<evidence type="ECO:0000256" key="1">
    <source>
        <dbReference type="SAM" id="Phobius"/>
    </source>
</evidence>
<keyword evidence="1" id="KW-1133">Transmembrane helix</keyword>
<dbReference type="AlphaFoldDB" id="A0A6B0U8L4"/>
<keyword evidence="1" id="KW-0472">Membrane</keyword>
<organism evidence="2">
    <name type="scientific">Ixodes ricinus</name>
    <name type="common">Common tick</name>
    <name type="synonym">Acarus ricinus</name>
    <dbReference type="NCBI Taxonomy" id="34613"/>
    <lineage>
        <taxon>Eukaryota</taxon>
        <taxon>Metazoa</taxon>
        <taxon>Ecdysozoa</taxon>
        <taxon>Arthropoda</taxon>
        <taxon>Chelicerata</taxon>
        <taxon>Arachnida</taxon>
        <taxon>Acari</taxon>
        <taxon>Parasitiformes</taxon>
        <taxon>Ixodida</taxon>
        <taxon>Ixodoidea</taxon>
        <taxon>Ixodidae</taxon>
        <taxon>Ixodinae</taxon>
        <taxon>Ixodes</taxon>
    </lineage>
</organism>
<feature type="transmembrane region" description="Helical" evidence="1">
    <location>
        <begin position="57"/>
        <end position="82"/>
    </location>
</feature>
<protein>
    <submittedName>
        <fullName evidence="2">Uncharacterized protein</fullName>
    </submittedName>
</protein>
<accession>A0A6B0U8L4</accession>